<dbReference type="SUPFAM" id="SSF51905">
    <property type="entry name" value="FAD/NAD(P)-binding domain"/>
    <property type="match status" value="1"/>
</dbReference>
<evidence type="ECO:0000256" key="4">
    <source>
        <dbReference type="ARBA" id="ARBA00022827"/>
    </source>
</evidence>
<feature type="domain" description="DUF4873" evidence="8">
    <location>
        <begin position="299"/>
        <end position="387"/>
    </location>
</feature>
<evidence type="ECO:0000313" key="9">
    <source>
        <dbReference type="EMBL" id="OBJ83340.1"/>
    </source>
</evidence>
<sequence length="390" mass="41868">MLVFGAGADADSVRSALQDAGVTGVTVLEKPLLRSVFEDSTGTWALYTADGDIVRAHVIVAAHPPADLPWTPNLPGHNEFGGDAFHAAAWDPHFHAAGRRIAVIGADSFAGHHLGRLVSCAESVTVFPHAPRRIVTDLQYWPARARNRLRRRHRAQRPGPQLGATIGAVTSTGIRTVDGVEHPVDTIIYGTGFALGAERALVGSRGLTLRDVWTDGMEPFFGVAVRGFPNCFFVSGPDRAVQVRYIAACFALMKRTGSARIEVRRSSQQVFNERAQLGPAAPPPVSSAFELSSSAPDYEDTYDGTATLEIGGTSQPVHVRLIGHLDPLDGNYHWQGTIFDALPEESVKRSRAATLSVGDHSAPARIVERTPWGTHSVAGVGKPPYAVSER</sequence>
<gene>
    <name evidence="9" type="ORF">A5640_18695</name>
</gene>
<keyword evidence="7" id="KW-0503">Monooxygenase</keyword>
<dbReference type="PANTHER" id="PTHR43098:SF3">
    <property type="entry name" value="L-ORNITHINE N(5)-MONOOXYGENASE-RELATED"/>
    <property type="match status" value="1"/>
</dbReference>
<dbReference type="InterPro" id="IPR036188">
    <property type="entry name" value="FAD/NAD-bd_sf"/>
</dbReference>
<dbReference type="PANTHER" id="PTHR43098">
    <property type="entry name" value="L-ORNITHINE N(5)-MONOOXYGENASE-RELATED"/>
    <property type="match status" value="1"/>
</dbReference>
<dbReference type="Gene3D" id="3.50.50.60">
    <property type="entry name" value="FAD/NAD(P)-binding domain"/>
    <property type="match status" value="2"/>
</dbReference>
<comment type="caution">
    <text evidence="9">The sequence shown here is derived from an EMBL/GenBank/DDBJ whole genome shotgun (WGS) entry which is preliminary data.</text>
</comment>
<dbReference type="GO" id="GO:0016709">
    <property type="term" value="F:oxidoreductase activity, acting on paired donors, with incorporation or reduction of molecular oxygen, NAD(P)H as one donor, and incorporation of one atom of oxygen"/>
    <property type="evidence" value="ECO:0007669"/>
    <property type="project" value="UniProtKB-ARBA"/>
</dbReference>
<evidence type="ECO:0000256" key="3">
    <source>
        <dbReference type="ARBA" id="ARBA00022630"/>
    </source>
</evidence>
<dbReference type="EMBL" id="LZLM01000096">
    <property type="protein sequence ID" value="OBJ83340.1"/>
    <property type="molecule type" value="Genomic_DNA"/>
</dbReference>
<keyword evidence="4" id="KW-0274">FAD</keyword>
<dbReference type="Pfam" id="PF16170">
    <property type="entry name" value="DUF4873"/>
    <property type="match status" value="1"/>
</dbReference>
<protein>
    <submittedName>
        <fullName evidence="9">DUF4873 domain-containing protein</fullName>
    </submittedName>
</protein>
<keyword evidence="5" id="KW-0521">NADP</keyword>
<comment type="cofactor">
    <cofactor evidence="1">
        <name>FAD</name>
        <dbReference type="ChEBI" id="CHEBI:57692"/>
    </cofactor>
</comment>
<evidence type="ECO:0000256" key="7">
    <source>
        <dbReference type="ARBA" id="ARBA00023033"/>
    </source>
</evidence>
<evidence type="ECO:0000256" key="2">
    <source>
        <dbReference type="ARBA" id="ARBA00010139"/>
    </source>
</evidence>
<reference evidence="9 10" key="1">
    <citation type="submission" date="2016-06" db="EMBL/GenBank/DDBJ databases">
        <authorList>
            <person name="Kjaerup R.B."/>
            <person name="Dalgaard T.S."/>
            <person name="Juul-Madsen H.R."/>
        </authorList>
    </citation>
    <scope>NUCLEOTIDE SEQUENCE [LARGE SCALE GENOMIC DNA]</scope>
    <source>
        <strain evidence="9 10">1276495.2</strain>
    </source>
</reference>
<dbReference type="InterPro" id="IPR050775">
    <property type="entry name" value="FAD-binding_Monooxygenases"/>
</dbReference>
<evidence type="ECO:0000313" key="10">
    <source>
        <dbReference type="Proteomes" id="UP000093925"/>
    </source>
</evidence>
<dbReference type="AlphaFoldDB" id="A0A1A3KE90"/>
<dbReference type="InterPro" id="IPR032371">
    <property type="entry name" value="DUF4873"/>
</dbReference>
<comment type="similarity">
    <text evidence="2">Belongs to the FAD-binding monooxygenase family.</text>
</comment>
<evidence type="ECO:0000259" key="8">
    <source>
        <dbReference type="Pfam" id="PF16170"/>
    </source>
</evidence>
<evidence type="ECO:0000256" key="1">
    <source>
        <dbReference type="ARBA" id="ARBA00001974"/>
    </source>
</evidence>
<evidence type="ECO:0000256" key="6">
    <source>
        <dbReference type="ARBA" id="ARBA00023002"/>
    </source>
</evidence>
<organism evidence="9 10">
    <name type="scientific">Mycobacterium asiaticum</name>
    <dbReference type="NCBI Taxonomy" id="1790"/>
    <lineage>
        <taxon>Bacteria</taxon>
        <taxon>Bacillati</taxon>
        <taxon>Actinomycetota</taxon>
        <taxon>Actinomycetes</taxon>
        <taxon>Mycobacteriales</taxon>
        <taxon>Mycobacteriaceae</taxon>
        <taxon>Mycobacterium</taxon>
    </lineage>
</organism>
<proteinExistence type="inferred from homology"/>
<keyword evidence="3" id="KW-0285">Flavoprotein</keyword>
<name>A0A1A3KE90_MYCAS</name>
<accession>A0A1A3KE90</accession>
<evidence type="ECO:0000256" key="5">
    <source>
        <dbReference type="ARBA" id="ARBA00022857"/>
    </source>
</evidence>
<dbReference type="Proteomes" id="UP000093925">
    <property type="component" value="Unassembled WGS sequence"/>
</dbReference>
<keyword evidence="6" id="KW-0560">Oxidoreductase</keyword>